<dbReference type="Pfam" id="PF06808">
    <property type="entry name" value="DctM"/>
    <property type="match status" value="1"/>
</dbReference>
<evidence type="ECO:0000256" key="7">
    <source>
        <dbReference type="RuleBase" id="RU369079"/>
    </source>
</evidence>
<keyword evidence="11" id="KW-1185">Reference proteome</keyword>
<dbReference type="InterPro" id="IPR004681">
    <property type="entry name" value="TRAP_DctM"/>
</dbReference>
<feature type="transmembrane region" description="Helical" evidence="8">
    <location>
        <begin position="7"/>
        <end position="28"/>
    </location>
</feature>
<feature type="transmembrane region" description="Helical" evidence="8">
    <location>
        <begin position="71"/>
        <end position="93"/>
    </location>
</feature>
<keyword evidence="6 8" id="KW-0472">Membrane</keyword>
<comment type="caution">
    <text evidence="10">The sequence shown here is derived from an EMBL/GenBank/DDBJ whole genome shotgun (WGS) entry which is preliminary data.</text>
</comment>
<comment type="function">
    <text evidence="7">Part of the tripartite ATP-independent periplasmic (TRAP) transport system.</text>
</comment>
<evidence type="ECO:0000313" key="11">
    <source>
        <dbReference type="Proteomes" id="UP000011021"/>
    </source>
</evidence>
<dbReference type="GO" id="GO:0005886">
    <property type="term" value="C:plasma membrane"/>
    <property type="evidence" value="ECO:0007669"/>
    <property type="project" value="UniProtKB-SubCell"/>
</dbReference>
<feature type="transmembrane region" description="Helical" evidence="8">
    <location>
        <begin position="34"/>
        <end position="59"/>
    </location>
</feature>
<dbReference type="GO" id="GO:0022857">
    <property type="term" value="F:transmembrane transporter activity"/>
    <property type="evidence" value="ECO:0007669"/>
    <property type="project" value="UniProtKB-UniRule"/>
</dbReference>
<gene>
    <name evidence="10" type="ORF">HMPREF0551_1954</name>
</gene>
<evidence type="ECO:0000256" key="4">
    <source>
        <dbReference type="ARBA" id="ARBA00022692"/>
    </source>
</evidence>
<evidence type="ECO:0000256" key="1">
    <source>
        <dbReference type="ARBA" id="ARBA00004429"/>
    </source>
</evidence>
<evidence type="ECO:0000313" key="10">
    <source>
        <dbReference type="EMBL" id="EFV93839.1"/>
    </source>
</evidence>
<proteinExistence type="predicted"/>
<accession>E7RZ40</accession>
<keyword evidence="4 8" id="KW-0812">Transmembrane</keyword>
<evidence type="ECO:0000256" key="5">
    <source>
        <dbReference type="ARBA" id="ARBA00022989"/>
    </source>
</evidence>
<dbReference type="HOGENOM" id="CLU_2180529_0_0_4"/>
<keyword evidence="2" id="KW-1003">Cell membrane</keyword>
<evidence type="ECO:0000256" key="3">
    <source>
        <dbReference type="ARBA" id="ARBA00022519"/>
    </source>
</evidence>
<sequence length="109" mass="11759">MFLLGFVLDTFEVIFIIIPITAPVLLGMDVDPVWLGVLVGINLQTSFMTPPFGFSLIYLRGVAPASVTTGMIYRGAVPFVALQLIGLGIVMAFPELSTWLPAQVFRNGG</sequence>
<organism evidence="10 11">
    <name type="scientific">Lautropia mirabilis ATCC 51599</name>
    <dbReference type="NCBI Taxonomy" id="887898"/>
    <lineage>
        <taxon>Bacteria</taxon>
        <taxon>Pseudomonadati</taxon>
        <taxon>Pseudomonadota</taxon>
        <taxon>Betaproteobacteria</taxon>
        <taxon>Burkholderiales</taxon>
        <taxon>Burkholderiaceae</taxon>
        <taxon>Lautropia</taxon>
    </lineage>
</organism>
<keyword evidence="3 7" id="KW-0997">Cell inner membrane</keyword>
<dbReference type="RefSeq" id="WP_005674320.1">
    <property type="nucleotide sequence ID" value="NZ_CP146288.1"/>
</dbReference>
<dbReference type="PANTHER" id="PTHR33362:SF7">
    <property type="entry name" value="SLL1103 PROTEIN"/>
    <property type="match status" value="1"/>
</dbReference>
<reference evidence="10 11" key="1">
    <citation type="submission" date="2010-12" db="EMBL/GenBank/DDBJ databases">
        <authorList>
            <person name="Muzny D."/>
            <person name="Qin X."/>
            <person name="Deng J."/>
            <person name="Jiang H."/>
            <person name="Liu Y."/>
            <person name="Qu J."/>
            <person name="Song X.-Z."/>
            <person name="Zhang L."/>
            <person name="Thornton R."/>
            <person name="Coyle M."/>
            <person name="Francisco L."/>
            <person name="Jackson L."/>
            <person name="Javaid M."/>
            <person name="Korchina V."/>
            <person name="Kovar C."/>
            <person name="Mata R."/>
            <person name="Mathew T."/>
            <person name="Ngo R."/>
            <person name="Nguyen L."/>
            <person name="Nguyen N."/>
            <person name="Okwuonu G."/>
            <person name="Ongeri F."/>
            <person name="Pham C."/>
            <person name="Simmons D."/>
            <person name="Wilczek-Boney K."/>
            <person name="Hale W."/>
            <person name="Jakkamsetti A."/>
            <person name="Pham P."/>
            <person name="Ruth R."/>
            <person name="San Lucas F."/>
            <person name="Warren J."/>
            <person name="Zhang J."/>
            <person name="Zhao Z."/>
            <person name="Zhou C."/>
            <person name="Zhu D."/>
            <person name="Lee S."/>
            <person name="Bess C."/>
            <person name="Blankenburg K."/>
            <person name="Forbes L."/>
            <person name="Fu Q."/>
            <person name="Gubbala S."/>
            <person name="Hirani K."/>
            <person name="Jayaseelan J.C."/>
            <person name="Lara F."/>
            <person name="Munidasa M."/>
            <person name="Palculict T."/>
            <person name="Patil S."/>
            <person name="Pu L.-L."/>
            <person name="Saada N."/>
            <person name="Tang L."/>
            <person name="Weissenberger G."/>
            <person name="Zhu Y."/>
            <person name="Hemphill L."/>
            <person name="Shang Y."/>
            <person name="Youmans B."/>
            <person name="Ayvaz T."/>
            <person name="Ross M."/>
            <person name="Santibanez J."/>
            <person name="Aqrawi P."/>
            <person name="Gross S."/>
            <person name="Joshi V."/>
            <person name="Fowler G."/>
            <person name="Nazareth L."/>
            <person name="Reid J."/>
            <person name="Worley K."/>
            <person name="Petrosino J."/>
            <person name="Highlander S."/>
            <person name="Gibbs R."/>
        </authorList>
    </citation>
    <scope>NUCLEOTIDE SEQUENCE [LARGE SCALE GENOMIC DNA]</scope>
    <source>
        <strain evidence="10 11">ATCC 51599</strain>
    </source>
</reference>
<comment type="subcellular location">
    <subcellularLocation>
        <location evidence="1 7">Cell inner membrane</location>
        <topology evidence="1 7">Multi-pass membrane protein</topology>
    </subcellularLocation>
</comment>
<dbReference type="EMBL" id="AEQP01000022">
    <property type="protein sequence ID" value="EFV93839.1"/>
    <property type="molecule type" value="Genomic_DNA"/>
</dbReference>
<dbReference type="AlphaFoldDB" id="E7RZ40"/>
<evidence type="ECO:0000259" key="9">
    <source>
        <dbReference type="Pfam" id="PF06808"/>
    </source>
</evidence>
<dbReference type="Proteomes" id="UP000011021">
    <property type="component" value="Unassembled WGS sequence"/>
</dbReference>
<evidence type="ECO:0000256" key="2">
    <source>
        <dbReference type="ARBA" id="ARBA00022475"/>
    </source>
</evidence>
<protein>
    <recommendedName>
        <fullName evidence="9">TRAP C4-dicarboxylate transport system permease DctM subunit domain-containing protein</fullName>
    </recommendedName>
</protein>
<keyword evidence="5 8" id="KW-1133">Transmembrane helix</keyword>
<keyword evidence="7" id="KW-0813">Transport</keyword>
<dbReference type="STRING" id="887898.HMPREF0551_1954"/>
<dbReference type="InterPro" id="IPR010656">
    <property type="entry name" value="DctM"/>
</dbReference>
<name>E7RZ40_9BURK</name>
<feature type="domain" description="TRAP C4-dicarboxylate transport system permease DctM subunit" evidence="9">
    <location>
        <begin position="1"/>
        <end position="96"/>
    </location>
</feature>
<evidence type="ECO:0000256" key="8">
    <source>
        <dbReference type="SAM" id="Phobius"/>
    </source>
</evidence>
<dbReference type="eggNOG" id="COG4664">
    <property type="taxonomic scope" value="Bacteria"/>
</dbReference>
<evidence type="ECO:0000256" key="6">
    <source>
        <dbReference type="ARBA" id="ARBA00023136"/>
    </source>
</evidence>
<dbReference type="PANTHER" id="PTHR33362">
    <property type="entry name" value="SIALIC ACID TRAP TRANSPORTER PERMEASE PROTEIN SIAT-RELATED"/>
    <property type="match status" value="1"/>
</dbReference>